<evidence type="ECO:0000313" key="10">
    <source>
        <dbReference type="Proteomes" id="UP000678016"/>
    </source>
</evidence>
<feature type="transmembrane region" description="Helical" evidence="7">
    <location>
        <begin position="267"/>
        <end position="288"/>
    </location>
</feature>
<feature type="transmembrane region" description="Helical" evidence="7">
    <location>
        <begin position="358"/>
        <end position="379"/>
    </location>
</feature>
<dbReference type="PANTHER" id="PTHR23517">
    <property type="entry name" value="RESISTANCE PROTEIN MDTM, PUTATIVE-RELATED-RELATED"/>
    <property type="match status" value="1"/>
</dbReference>
<keyword evidence="5 7" id="KW-1133">Transmembrane helix</keyword>
<dbReference type="InterPro" id="IPR050171">
    <property type="entry name" value="MFS_Transporters"/>
</dbReference>
<feature type="transmembrane region" description="Helical" evidence="7">
    <location>
        <begin position="22"/>
        <end position="44"/>
    </location>
</feature>
<feature type="transmembrane region" description="Helical" evidence="7">
    <location>
        <begin position="202"/>
        <end position="221"/>
    </location>
</feature>
<name>A0ABX8CBN2_9ACTN</name>
<feature type="domain" description="Major facilitator superfamily (MFS) profile" evidence="8">
    <location>
        <begin position="1"/>
        <end position="377"/>
    </location>
</feature>
<feature type="transmembrane region" description="Helical" evidence="7">
    <location>
        <begin position="330"/>
        <end position="352"/>
    </location>
</feature>
<dbReference type="SUPFAM" id="SSF103473">
    <property type="entry name" value="MFS general substrate transporter"/>
    <property type="match status" value="1"/>
</dbReference>
<dbReference type="Proteomes" id="UP000678016">
    <property type="component" value="Chromosome"/>
</dbReference>
<feature type="transmembrane region" description="Helical" evidence="7">
    <location>
        <begin position="233"/>
        <end position="255"/>
    </location>
</feature>
<evidence type="ECO:0000256" key="6">
    <source>
        <dbReference type="ARBA" id="ARBA00023136"/>
    </source>
</evidence>
<accession>A0ABX8CBN2</accession>
<dbReference type="PANTHER" id="PTHR23517:SF3">
    <property type="entry name" value="INTEGRAL MEMBRANE TRANSPORT PROTEIN"/>
    <property type="match status" value="1"/>
</dbReference>
<feature type="transmembrane region" description="Helical" evidence="7">
    <location>
        <begin position="151"/>
        <end position="171"/>
    </location>
</feature>
<dbReference type="InterPro" id="IPR036259">
    <property type="entry name" value="MFS_trans_sf"/>
</dbReference>
<comment type="subcellular location">
    <subcellularLocation>
        <location evidence="1">Cell membrane</location>
        <topology evidence="1">Multi-pass membrane protein</topology>
    </subcellularLocation>
</comment>
<gene>
    <name evidence="9" type="ORF">KGD83_17130</name>
</gene>
<evidence type="ECO:0000256" key="4">
    <source>
        <dbReference type="ARBA" id="ARBA00022692"/>
    </source>
</evidence>
<evidence type="ECO:0000313" key="9">
    <source>
        <dbReference type="EMBL" id="QUX31816.1"/>
    </source>
</evidence>
<dbReference type="Gene3D" id="1.20.1250.20">
    <property type="entry name" value="MFS general substrate transporter like domains"/>
    <property type="match status" value="1"/>
</dbReference>
<dbReference type="InterPro" id="IPR011701">
    <property type="entry name" value="MFS"/>
</dbReference>
<evidence type="ECO:0000256" key="1">
    <source>
        <dbReference type="ARBA" id="ARBA00004651"/>
    </source>
</evidence>
<reference evidence="10" key="1">
    <citation type="submission" date="2021-05" db="EMBL/GenBank/DDBJ databases">
        <title>Direct Submission.</title>
        <authorList>
            <person name="Li K."/>
            <person name="Gao J."/>
        </authorList>
    </citation>
    <scope>NUCLEOTIDE SEQUENCE [LARGE SCALE GENOMIC DNA]</scope>
    <source>
        <strain evidence="10">HDS12</strain>
    </source>
</reference>
<feature type="transmembrane region" description="Helical" evidence="7">
    <location>
        <begin position="84"/>
        <end position="103"/>
    </location>
</feature>
<sequence>MAWGGNHFTPLLHLYEHLGGYAVWQANLLLGMYVAGLVPGLLLASALSDRHGRRPVLLAGMVLALLGSALLAAGLPFFGLLCAGRALAGAGVGVAMSVGTSWMKELSAPPFDHRAGATAGARRPSLTLTLGFGVGAAVTGLLAQWGPAPALTPYLVHAALGTAALVVAATAPESLPRERRAAQAWWRDLRVPSAGHRRFTRLVLPAAPWVFAASGVAYAIMPAISQDRLGDWTTLYATALTVLTLGAGAAVQNLVPWIDRRTGGRALVVGLSLMSAGMVLAVVAALLAHPVPALLVAVVLGAAYGVCVVAGLLHVQAVAAPRDLAGLTGVYYSLAYTGFLLPTLLAVLLPVAPYTVSLAAVAAVCLACLVAVASGVRAVGRDAASAGSPVREPAGRS</sequence>
<evidence type="ECO:0000256" key="5">
    <source>
        <dbReference type="ARBA" id="ARBA00022989"/>
    </source>
</evidence>
<protein>
    <submittedName>
        <fullName evidence="9">MFS transporter</fullName>
    </submittedName>
</protein>
<dbReference type="Pfam" id="PF07690">
    <property type="entry name" value="MFS_1"/>
    <property type="match status" value="1"/>
</dbReference>
<keyword evidence="3" id="KW-1003">Cell membrane</keyword>
<feature type="transmembrane region" description="Helical" evidence="7">
    <location>
        <begin position="124"/>
        <end position="145"/>
    </location>
</feature>
<keyword evidence="6 7" id="KW-0472">Membrane</keyword>
<organism evidence="9 10">
    <name type="scientific">Nocardiopsis akebiae</name>
    <dbReference type="NCBI Taxonomy" id="2831968"/>
    <lineage>
        <taxon>Bacteria</taxon>
        <taxon>Bacillati</taxon>
        <taxon>Actinomycetota</taxon>
        <taxon>Actinomycetes</taxon>
        <taxon>Streptosporangiales</taxon>
        <taxon>Nocardiopsidaceae</taxon>
        <taxon>Nocardiopsis</taxon>
    </lineage>
</organism>
<evidence type="ECO:0000256" key="7">
    <source>
        <dbReference type="SAM" id="Phobius"/>
    </source>
</evidence>
<keyword evidence="4 7" id="KW-0812">Transmembrane</keyword>
<dbReference type="PROSITE" id="PS50850">
    <property type="entry name" value="MFS"/>
    <property type="match status" value="1"/>
</dbReference>
<dbReference type="EMBL" id="CP074132">
    <property type="protein sequence ID" value="QUX31816.1"/>
    <property type="molecule type" value="Genomic_DNA"/>
</dbReference>
<feature type="transmembrane region" description="Helical" evidence="7">
    <location>
        <begin position="56"/>
        <end position="78"/>
    </location>
</feature>
<feature type="transmembrane region" description="Helical" evidence="7">
    <location>
        <begin position="294"/>
        <end position="318"/>
    </location>
</feature>
<evidence type="ECO:0000259" key="8">
    <source>
        <dbReference type="PROSITE" id="PS50850"/>
    </source>
</evidence>
<evidence type="ECO:0000256" key="2">
    <source>
        <dbReference type="ARBA" id="ARBA00022448"/>
    </source>
</evidence>
<evidence type="ECO:0000256" key="3">
    <source>
        <dbReference type="ARBA" id="ARBA00022475"/>
    </source>
</evidence>
<dbReference type="InterPro" id="IPR020846">
    <property type="entry name" value="MFS_dom"/>
</dbReference>
<keyword evidence="10" id="KW-1185">Reference proteome</keyword>
<keyword evidence="2" id="KW-0813">Transport</keyword>
<proteinExistence type="predicted"/>